<gene>
    <name evidence="2" type="ORF">AMTR_s00039p00177450</name>
</gene>
<dbReference type="EMBL" id="KI392495">
    <property type="protein sequence ID" value="ERN15856.1"/>
    <property type="molecule type" value="Genomic_DNA"/>
</dbReference>
<name>U5CRK7_AMBTC</name>
<evidence type="ECO:0000256" key="1">
    <source>
        <dbReference type="SAM" id="MobiDB-lite"/>
    </source>
</evidence>
<reference evidence="3" key="1">
    <citation type="journal article" date="2013" name="Science">
        <title>The Amborella genome and the evolution of flowering plants.</title>
        <authorList>
            <consortium name="Amborella Genome Project"/>
        </authorList>
    </citation>
    <scope>NUCLEOTIDE SEQUENCE [LARGE SCALE GENOMIC DNA]</scope>
</reference>
<evidence type="ECO:0000313" key="2">
    <source>
        <dbReference type="EMBL" id="ERN15856.1"/>
    </source>
</evidence>
<organism evidence="2 3">
    <name type="scientific">Amborella trichopoda</name>
    <dbReference type="NCBI Taxonomy" id="13333"/>
    <lineage>
        <taxon>Eukaryota</taxon>
        <taxon>Viridiplantae</taxon>
        <taxon>Streptophyta</taxon>
        <taxon>Embryophyta</taxon>
        <taxon>Tracheophyta</taxon>
        <taxon>Spermatophyta</taxon>
        <taxon>Magnoliopsida</taxon>
        <taxon>Amborellales</taxon>
        <taxon>Amborellaceae</taxon>
        <taxon>Amborella</taxon>
    </lineage>
</organism>
<feature type="region of interest" description="Disordered" evidence="1">
    <location>
        <begin position="1"/>
        <end position="63"/>
    </location>
</feature>
<dbReference type="Gramene" id="ERN15856">
    <property type="protein sequence ID" value="ERN15856"/>
    <property type="gene ID" value="AMTR_s00039p00177450"/>
</dbReference>
<protein>
    <submittedName>
        <fullName evidence="2">Uncharacterized protein</fullName>
    </submittedName>
</protein>
<dbReference type="Proteomes" id="UP000017836">
    <property type="component" value="Unassembled WGS sequence"/>
</dbReference>
<keyword evidence="3" id="KW-1185">Reference proteome</keyword>
<accession>U5CRK7</accession>
<proteinExistence type="predicted"/>
<feature type="compositionally biased region" description="Basic and acidic residues" evidence="1">
    <location>
        <begin position="54"/>
        <end position="63"/>
    </location>
</feature>
<evidence type="ECO:0000313" key="3">
    <source>
        <dbReference type="Proteomes" id="UP000017836"/>
    </source>
</evidence>
<dbReference type="AlphaFoldDB" id="U5CRK7"/>
<dbReference type="HOGENOM" id="CLU_2161796_0_0_1"/>
<sequence>MRERPTHGLGVGLEGGRTKGGRVASRGGAEGASQVFREVEKGAMGGSELGAMRPRREGEEGRSTYRRGLGMKEAKGQWAASVSCPGSSWEHAAFKVYYLEVTWPNQGVIDT</sequence>